<reference evidence="1" key="1">
    <citation type="submission" date="2018-02" db="EMBL/GenBank/DDBJ databases">
        <title>Rhizophora mucronata_Transcriptome.</title>
        <authorList>
            <person name="Meera S.P."/>
            <person name="Sreeshan A."/>
            <person name="Augustine A."/>
        </authorList>
    </citation>
    <scope>NUCLEOTIDE SEQUENCE</scope>
    <source>
        <tissue evidence="1">Leaf</tissue>
    </source>
</reference>
<name>A0A2P2NJ69_RHIMU</name>
<organism evidence="1">
    <name type="scientific">Rhizophora mucronata</name>
    <name type="common">Asiatic mangrove</name>
    <dbReference type="NCBI Taxonomy" id="61149"/>
    <lineage>
        <taxon>Eukaryota</taxon>
        <taxon>Viridiplantae</taxon>
        <taxon>Streptophyta</taxon>
        <taxon>Embryophyta</taxon>
        <taxon>Tracheophyta</taxon>
        <taxon>Spermatophyta</taxon>
        <taxon>Magnoliopsida</taxon>
        <taxon>eudicotyledons</taxon>
        <taxon>Gunneridae</taxon>
        <taxon>Pentapetalae</taxon>
        <taxon>rosids</taxon>
        <taxon>fabids</taxon>
        <taxon>Malpighiales</taxon>
        <taxon>Rhizophoraceae</taxon>
        <taxon>Rhizophora</taxon>
    </lineage>
</organism>
<evidence type="ECO:0000313" key="1">
    <source>
        <dbReference type="EMBL" id="MBX42505.1"/>
    </source>
</evidence>
<proteinExistence type="predicted"/>
<dbReference type="AlphaFoldDB" id="A0A2P2NJ69"/>
<sequence>MSSGDISTYKLILVYLEVFQIRNEDIPNKVGVVLIGDKLKEWCLY</sequence>
<accession>A0A2P2NJ69</accession>
<dbReference type="EMBL" id="GGEC01062021">
    <property type="protein sequence ID" value="MBX42505.1"/>
    <property type="molecule type" value="Transcribed_RNA"/>
</dbReference>
<protein>
    <submittedName>
        <fullName evidence="1">Uncharacterized protein</fullName>
    </submittedName>
</protein>